<accession>A0A915A9C3</accession>
<dbReference type="AlphaFoldDB" id="A0A915A9C3"/>
<dbReference type="Proteomes" id="UP000887569">
    <property type="component" value="Unplaced"/>
</dbReference>
<evidence type="ECO:0000256" key="1">
    <source>
        <dbReference type="SAM" id="MobiDB-lite"/>
    </source>
</evidence>
<feature type="compositionally biased region" description="Basic residues" evidence="1">
    <location>
        <begin position="29"/>
        <end position="43"/>
    </location>
</feature>
<dbReference type="WBParaSite" id="PgR001X_g156_t01">
    <property type="protein sequence ID" value="PgR001X_g156_t01"/>
    <property type="gene ID" value="PgR001X_g156"/>
</dbReference>
<feature type="compositionally biased region" description="Low complexity" evidence="1">
    <location>
        <begin position="12"/>
        <end position="23"/>
    </location>
</feature>
<evidence type="ECO:0000313" key="3">
    <source>
        <dbReference type="WBParaSite" id="PgR001X_g156_t01"/>
    </source>
</evidence>
<protein>
    <submittedName>
        <fullName evidence="3 4">Uncharacterized protein</fullName>
    </submittedName>
</protein>
<feature type="region of interest" description="Disordered" evidence="1">
    <location>
        <begin position="1"/>
        <end position="72"/>
    </location>
</feature>
<proteinExistence type="predicted"/>
<sequence length="72" mass="8085">MVRVGHQMSGNSSQTQRYTTSSSEPITSNRHKHTNKHTNKHINTHGNTNISTGHHSHMHAQTQAYALMHTEA</sequence>
<dbReference type="WBParaSite" id="PgR001X_g156_t02">
    <property type="protein sequence ID" value="PgR001X_g156_t02"/>
    <property type="gene ID" value="PgR001X_g156"/>
</dbReference>
<name>A0A915A9C3_PARUN</name>
<organism evidence="2 3">
    <name type="scientific">Parascaris univalens</name>
    <name type="common">Nematode worm</name>
    <dbReference type="NCBI Taxonomy" id="6257"/>
    <lineage>
        <taxon>Eukaryota</taxon>
        <taxon>Metazoa</taxon>
        <taxon>Ecdysozoa</taxon>
        <taxon>Nematoda</taxon>
        <taxon>Chromadorea</taxon>
        <taxon>Rhabditida</taxon>
        <taxon>Spirurina</taxon>
        <taxon>Ascaridomorpha</taxon>
        <taxon>Ascaridoidea</taxon>
        <taxon>Ascarididae</taxon>
        <taxon>Parascaris</taxon>
    </lineage>
</organism>
<reference evidence="3 4" key="1">
    <citation type="submission" date="2022-11" db="UniProtKB">
        <authorList>
            <consortium name="WormBaseParasite"/>
        </authorList>
    </citation>
    <scope>IDENTIFICATION</scope>
</reference>
<keyword evidence="2" id="KW-1185">Reference proteome</keyword>
<evidence type="ECO:0000313" key="2">
    <source>
        <dbReference type="Proteomes" id="UP000887569"/>
    </source>
</evidence>
<evidence type="ECO:0000313" key="4">
    <source>
        <dbReference type="WBParaSite" id="PgR001X_g156_t02"/>
    </source>
</evidence>